<evidence type="ECO:0000313" key="5">
    <source>
        <dbReference type="Proteomes" id="UP001152759"/>
    </source>
</evidence>
<name>A0A9P0EVL8_BEMTA</name>
<gene>
    <name evidence="4" type="ORF">BEMITA_LOCUS323</name>
</gene>
<dbReference type="GO" id="GO:0045454">
    <property type="term" value="P:cell redox homeostasis"/>
    <property type="evidence" value="ECO:0007669"/>
    <property type="project" value="TreeGrafter"/>
</dbReference>
<reference evidence="4" key="1">
    <citation type="submission" date="2021-12" db="EMBL/GenBank/DDBJ databases">
        <authorList>
            <person name="King R."/>
        </authorList>
    </citation>
    <scope>NUCLEOTIDE SEQUENCE</scope>
</reference>
<dbReference type="Proteomes" id="UP001152759">
    <property type="component" value="Chromosome 1"/>
</dbReference>
<evidence type="ECO:0000256" key="3">
    <source>
        <dbReference type="SAM" id="SignalP"/>
    </source>
</evidence>
<sequence length="204" mass="23109">MVDNSKLVCAVLFLFFAAFTMKDVFVNSAEKEIPVSKVSLAANNVGPSLQFLYCYSCGYRKAFDEYSTIIQQKYPEINVYGGNYEPSSFHMYLAKAFGIGKILLIICVLCNVNPFSILIPQSVWLWCVNNKIYACNMIFFLTNVIESNLVSTGAFEIFLNDIPVWSKLETGRIPQPPELFQIIDSHLQFKDTVEFKDSFHCVGS</sequence>
<dbReference type="InterPro" id="IPR036249">
    <property type="entry name" value="Thioredoxin-like_sf"/>
</dbReference>
<evidence type="ECO:0000313" key="4">
    <source>
        <dbReference type="EMBL" id="CAH0380588.1"/>
    </source>
</evidence>
<keyword evidence="2" id="KW-0676">Redox-active center</keyword>
<proteinExistence type="predicted"/>
<dbReference type="SUPFAM" id="SSF52833">
    <property type="entry name" value="Thioredoxin-like"/>
    <property type="match status" value="1"/>
</dbReference>
<dbReference type="InterPro" id="IPR011893">
    <property type="entry name" value="Selenoprotein_Rdx-typ"/>
</dbReference>
<dbReference type="Pfam" id="PF10262">
    <property type="entry name" value="Rdx"/>
    <property type="match status" value="1"/>
</dbReference>
<keyword evidence="5" id="KW-1185">Reference proteome</keyword>
<accession>A0A9P0EVL8</accession>
<dbReference type="GO" id="GO:0005789">
    <property type="term" value="C:endoplasmic reticulum membrane"/>
    <property type="evidence" value="ECO:0007669"/>
    <property type="project" value="TreeGrafter"/>
</dbReference>
<feature type="signal peptide" evidence="3">
    <location>
        <begin position="1"/>
        <end position="22"/>
    </location>
</feature>
<dbReference type="Gene3D" id="3.40.30.10">
    <property type="entry name" value="Glutaredoxin"/>
    <property type="match status" value="1"/>
</dbReference>
<dbReference type="PANTHER" id="PTHR13544">
    <property type="entry name" value="SELENOPROTEIN T"/>
    <property type="match status" value="1"/>
</dbReference>
<dbReference type="GO" id="GO:0004791">
    <property type="term" value="F:thioredoxin-disulfide reductase (NADPH) activity"/>
    <property type="evidence" value="ECO:0007669"/>
    <property type="project" value="TreeGrafter"/>
</dbReference>
<evidence type="ECO:0000256" key="2">
    <source>
        <dbReference type="ARBA" id="ARBA00023284"/>
    </source>
</evidence>
<dbReference type="PANTHER" id="PTHR13544:SF0">
    <property type="entry name" value="THIOREDOXIN REDUCTASE-LIKE SELENOPROTEIN T"/>
    <property type="match status" value="1"/>
</dbReference>
<dbReference type="InterPro" id="IPR019389">
    <property type="entry name" value="Selenoprotein_T"/>
</dbReference>
<feature type="chain" id="PRO_5040378801" evidence="3">
    <location>
        <begin position="23"/>
        <end position="204"/>
    </location>
</feature>
<protein>
    <submittedName>
        <fullName evidence="4">Uncharacterized protein</fullName>
    </submittedName>
</protein>
<organism evidence="4 5">
    <name type="scientific">Bemisia tabaci</name>
    <name type="common">Sweetpotato whitefly</name>
    <name type="synonym">Aleurodes tabaci</name>
    <dbReference type="NCBI Taxonomy" id="7038"/>
    <lineage>
        <taxon>Eukaryota</taxon>
        <taxon>Metazoa</taxon>
        <taxon>Ecdysozoa</taxon>
        <taxon>Arthropoda</taxon>
        <taxon>Hexapoda</taxon>
        <taxon>Insecta</taxon>
        <taxon>Pterygota</taxon>
        <taxon>Neoptera</taxon>
        <taxon>Paraneoptera</taxon>
        <taxon>Hemiptera</taxon>
        <taxon>Sternorrhyncha</taxon>
        <taxon>Aleyrodoidea</taxon>
        <taxon>Aleyrodidae</taxon>
        <taxon>Aleyrodinae</taxon>
        <taxon>Bemisia</taxon>
    </lineage>
</organism>
<keyword evidence="1 3" id="KW-0732">Signal</keyword>
<dbReference type="AlphaFoldDB" id="A0A9P0EVL8"/>
<dbReference type="NCBIfam" id="TIGR02174">
    <property type="entry name" value="CXXU_selWTH"/>
    <property type="match status" value="1"/>
</dbReference>
<dbReference type="EMBL" id="OU963862">
    <property type="protein sequence ID" value="CAH0380588.1"/>
    <property type="molecule type" value="Genomic_DNA"/>
</dbReference>
<evidence type="ECO:0000256" key="1">
    <source>
        <dbReference type="ARBA" id="ARBA00022729"/>
    </source>
</evidence>